<dbReference type="NCBIfam" id="NF033711">
    <property type="entry name" value="T9SS_PorQ"/>
    <property type="match status" value="1"/>
</dbReference>
<reference evidence="1 2" key="1">
    <citation type="submission" date="2016-10" db="EMBL/GenBank/DDBJ databases">
        <authorList>
            <person name="de Groot N.N."/>
        </authorList>
    </citation>
    <scope>NUCLEOTIDE SEQUENCE [LARGE SCALE GENOMIC DNA]</scope>
    <source>
        <strain evidence="2">E92,LMG 26720,CCM 7988</strain>
    </source>
</reference>
<proteinExistence type="predicted"/>
<evidence type="ECO:0008006" key="3">
    <source>
        <dbReference type="Google" id="ProtNLM"/>
    </source>
</evidence>
<accession>A0A1I5STI5</accession>
<protein>
    <recommendedName>
        <fullName evidence="3">Type IX secretion system protein PorQ</fullName>
    </recommendedName>
</protein>
<evidence type="ECO:0000313" key="2">
    <source>
        <dbReference type="Proteomes" id="UP000199306"/>
    </source>
</evidence>
<gene>
    <name evidence="1" type="ORF">SAMN04515674_105202</name>
</gene>
<keyword evidence="2" id="KW-1185">Reference proteome</keyword>
<sequence length="343" mass="37776">MSFKNIVLIFLLSYLFVNKSRGQIGGGESFSFLNIPSSPKTMALGGMNISLTGKDVNSIFNNPAQLDSSEHNTMGINFIPYFAGIKYSTLSYARTIGNGVWGAGIQYVNYGDFQQTDASGNVSGNFLANDFAVLVSHSRKQGNITFGGNLKFVGSTIEAYSSYAVMMDFGGVFKHPDLDISYAFAIRNIGLRIKSYTNSTGADLPVDVQMGMSFKPMYMPVRFSLTAHHLQKFNITYSDPTIVERDLNGNVIPSSASFTDKLARHLVFGAEFLLSRNFNLMLGYNHLMRQELSQKNIGGFSGFSVGFMVKTKVFDFSYSYSGYSPAGNLNSFGLVCDLKRIIR</sequence>
<name>A0A1I5STI5_9BACT</name>
<dbReference type="Proteomes" id="UP000199306">
    <property type="component" value="Unassembled WGS sequence"/>
</dbReference>
<dbReference type="STRING" id="1079859.SAMN04515674_105202"/>
<dbReference type="AlphaFoldDB" id="A0A1I5STI5"/>
<dbReference type="NCBIfam" id="NF033709">
    <property type="entry name" value="PorV_fam"/>
    <property type="match status" value="1"/>
</dbReference>
<organism evidence="1 2">
    <name type="scientific">Pseudarcicella hirudinis</name>
    <dbReference type="NCBI Taxonomy" id="1079859"/>
    <lineage>
        <taxon>Bacteria</taxon>
        <taxon>Pseudomonadati</taxon>
        <taxon>Bacteroidota</taxon>
        <taxon>Cytophagia</taxon>
        <taxon>Cytophagales</taxon>
        <taxon>Flectobacillaceae</taxon>
        <taxon>Pseudarcicella</taxon>
    </lineage>
</organism>
<dbReference type="EMBL" id="FOXH01000005">
    <property type="protein sequence ID" value="SFP74055.1"/>
    <property type="molecule type" value="Genomic_DNA"/>
</dbReference>
<evidence type="ECO:0000313" key="1">
    <source>
        <dbReference type="EMBL" id="SFP74055.1"/>
    </source>
</evidence>
<dbReference type="RefSeq" id="WP_177219363.1">
    <property type="nucleotide sequence ID" value="NZ_JBHUFO010000034.1"/>
</dbReference>